<dbReference type="NCBIfam" id="TIGR00182">
    <property type="entry name" value="plsX"/>
    <property type="match status" value="1"/>
</dbReference>
<evidence type="ECO:0000256" key="2">
    <source>
        <dbReference type="ARBA" id="ARBA00022490"/>
    </source>
</evidence>
<keyword evidence="7 10" id="KW-1208">Phospholipid metabolism</keyword>
<evidence type="ECO:0000256" key="4">
    <source>
        <dbReference type="ARBA" id="ARBA00022679"/>
    </source>
</evidence>
<evidence type="ECO:0000256" key="6">
    <source>
        <dbReference type="ARBA" id="ARBA00023209"/>
    </source>
</evidence>
<comment type="caution">
    <text evidence="11">The sequence shown here is derived from an EMBL/GenBank/DDBJ whole genome shotgun (WGS) entry which is preliminary data.</text>
</comment>
<keyword evidence="6 10" id="KW-0594">Phospholipid biosynthesis</keyword>
<dbReference type="HAMAP" id="MF_00019">
    <property type="entry name" value="PlsX"/>
    <property type="match status" value="1"/>
</dbReference>
<dbReference type="InterPro" id="IPR003664">
    <property type="entry name" value="FA_synthesis"/>
</dbReference>
<evidence type="ECO:0000256" key="10">
    <source>
        <dbReference type="HAMAP-Rule" id="MF_00019"/>
    </source>
</evidence>
<accession>A0ABS4GKG6</accession>
<evidence type="ECO:0000256" key="3">
    <source>
        <dbReference type="ARBA" id="ARBA00022516"/>
    </source>
</evidence>
<evidence type="ECO:0000256" key="5">
    <source>
        <dbReference type="ARBA" id="ARBA00023098"/>
    </source>
</evidence>
<evidence type="ECO:0000256" key="8">
    <source>
        <dbReference type="ARBA" id="ARBA00024069"/>
    </source>
</evidence>
<dbReference type="SUPFAM" id="SSF53659">
    <property type="entry name" value="Isocitrate/Isopropylmalate dehydrogenase-like"/>
    <property type="match status" value="1"/>
</dbReference>
<dbReference type="PIRSF" id="PIRSF002465">
    <property type="entry name" value="Phsphlp_syn_PlsX"/>
    <property type="match status" value="1"/>
</dbReference>
<keyword evidence="2 10" id="KW-0963">Cytoplasm</keyword>
<comment type="pathway">
    <text evidence="10">Lipid metabolism; phospholipid metabolism.</text>
</comment>
<dbReference type="EC" id="2.3.1.274" evidence="8 10"/>
<evidence type="ECO:0000313" key="11">
    <source>
        <dbReference type="EMBL" id="MBP1930748.1"/>
    </source>
</evidence>
<keyword evidence="3 10" id="KW-0444">Lipid biosynthesis</keyword>
<evidence type="ECO:0000256" key="9">
    <source>
        <dbReference type="ARBA" id="ARBA00046608"/>
    </source>
</evidence>
<evidence type="ECO:0000256" key="7">
    <source>
        <dbReference type="ARBA" id="ARBA00023264"/>
    </source>
</evidence>
<keyword evidence="5 10" id="KW-0443">Lipid metabolism</keyword>
<dbReference type="Pfam" id="PF02504">
    <property type="entry name" value="FA_synthesis"/>
    <property type="match status" value="1"/>
</dbReference>
<dbReference type="PANTHER" id="PTHR30100">
    <property type="entry name" value="FATTY ACID/PHOSPHOLIPID SYNTHESIS PROTEIN PLSX"/>
    <property type="match status" value="1"/>
</dbReference>
<comment type="similarity">
    <text evidence="10">Belongs to the PlsX family.</text>
</comment>
<dbReference type="Proteomes" id="UP001519343">
    <property type="component" value="Unassembled WGS sequence"/>
</dbReference>
<comment type="function">
    <text evidence="10">Catalyzes the reversible formation of acyl-phosphate (acyl-PO(4)) from acyl-[acyl-carrier-protein] (acyl-ACP). This enzyme utilizes acyl-ACP as fatty acyl donor, but not acyl-CoA.</text>
</comment>
<dbReference type="RefSeq" id="WP_209808819.1">
    <property type="nucleotide sequence ID" value="NZ_JAGGKT010000001.1"/>
</dbReference>
<dbReference type="PANTHER" id="PTHR30100:SF1">
    <property type="entry name" value="PHOSPHATE ACYLTRANSFERASE"/>
    <property type="match status" value="1"/>
</dbReference>
<comment type="subcellular location">
    <subcellularLocation>
        <location evidence="10">Cytoplasm</location>
    </subcellularLocation>
    <text evidence="10">Associated with the membrane possibly through PlsY.</text>
</comment>
<name>A0ABS4GKG6_9BACL</name>
<comment type="subunit">
    <text evidence="9 10">Homodimer. Probably interacts with PlsY.</text>
</comment>
<gene>
    <name evidence="10" type="primary">plsX</name>
    <name evidence="11" type="ORF">J2Z37_000735</name>
</gene>
<evidence type="ECO:0000313" key="12">
    <source>
        <dbReference type="Proteomes" id="UP001519343"/>
    </source>
</evidence>
<protein>
    <recommendedName>
        <fullName evidence="8 10">Phosphate acyltransferase</fullName>
        <ecNumber evidence="8 10">2.3.1.274</ecNumber>
    </recommendedName>
    <alternativeName>
        <fullName evidence="10">Acyl-ACP phosphotransacylase</fullName>
    </alternativeName>
    <alternativeName>
        <fullName evidence="10">Acyl-[acyl-carrier-protein]--phosphate acyltransferase</fullName>
    </alternativeName>
    <alternativeName>
        <fullName evidence="10">Phosphate-acyl-ACP acyltransferase</fullName>
    </alternativeName>
</protein>
<dbReference type="InterPro" id="IPR012281">
    <property type="entry name" value="Phospholipid_synth_PlsX-like"/>
</dbReference>
<evidence type="ECO:0000256" key="1">
    <source>
        <dbReference type="ARBA" id="ARBA00001232"/>
    </source>
</evidence>
<dbReference type="Gene3D" id="3.40.718.10">
    <property type="entry name" value="Isopropylmalate Dehydrogenase"/>
    <property type="match status" value="1"/>
</dbReference>
<sequence>MKIAVDAMGGDHAPGAIVEGALQAAGAFADVHLILVGDEKQIRHHIVGDCPDNIEIIHTTEVIESDEKEPAKAIRRKRDSSMVIALELVHEQKADAVISAGNTGAFMAGGVFITKRIEGIERPALSPIIPSIAGKGTLVLDVGANMDAKPENLLQYAMMGTVYARKVMGVESPRVGLLNVGTEEKKGNELTKEAFVLLEDKLPNFIGNVEARDIPFSVCDVVVCDGFSGNILLKSYEGMAAAIFQVLKQEFTSSVTTKFGALLLKPGFRRLKQKMDYAEYGGTPLLGLQSPCIKAHGSSNAYAIKNAIGQALRFVQSDVIGQISKEVLEQKRGNDNE</sequence>
<dbReference type="GO" id="GO:0004366">
    <property type="term" value="F:glycerol-3-phosphate O-acyltransferase activity"/>
    <property type="evidence" value="ECO:0007669"/>
    <property type="project" value="UniProtKB-EC"/>
</dbReference>
<dbReference type="EMBL" id="JAGGKT010000001">
    <property type="protein sequence ID" value="MBP1930748.1"/>
    <property type="molecule type" value="Genomic_DNA"/>
</dbReference>
<keyword evidence="12" id="KW-1185">Reference proteome</keyword>
<organism evidence="11 12">
    <name type="scientific">Ammoniphilus resinae</name>
    <dbReference type="NCBI Taxonomy" id="861532"/>
    <lineage>
        <taxon>Bacteria</taxon>
        <taxon>Bacillati</taxon>
        <taxon>Bacillota</taxon>
        <taxon>Bacilli</taxon>
        <taxon>Bacillales</taxon>
        <taxon>Paenibacillaceae</taxon>
        <taxon>Aneurinibacillus group</taxon>
        <taxon>Ammoniphilus</taxon>
    </lineage>
</organism>
<keyword evidence="4 10" id="KW-0808">Transferase</keyword>
<reference evidence="11 12" key="1">
    <citation type="submission" date="2021-03" db="EMBL/GenBank/DDBJ databases">
        <title>Genomic Encyclopedia of Type Strains, Phase IV (KMG-IV): sequencing the most valuable type-strain genomes for metagenomic binning, comparative biology and taxonomic classification.</title>
        <authorList>
            <person name="Goeker M."/>
        </authorList>
    </citation>
    <scope>NUCLEOTIDE SEQUENCE [LARGE SCALE GENOMIC DNA]</scope>
    <source>
        <strain evidence="11 12">DSM 24738</strain>
    </source>
</reference>
<comment type="catalytic activity">
    <reaction evidence="1 10">
        <text>a fatty acyl-[ACP] + phosphate = an acyl phosphate + holo-[ACP]</text>
        <dbReference type="Rhea" id="RHEA:42292"/>
        <dbReference type="Rhea" id="RHEA-COMP:9685"/>
        <dbReference type="Rhea" id="RHEA-COMP:14125"/>
        <dbReference type="ChEBI" id="CHEBI:43474"/>
        <dbReference type="ChEBI" id="CHEBI:59918"/>
        <dbReference type="ChEBI" id="CHEBI:64479"/>
        <dbReference type="ChEBI" id="CHEBI:138651"/>
        <dbReference type="EC" id="2.3.1.274"/>
    </reaction>
</comment>
<keyword evidence="11" id="KW-0012">Acyltransferase</keyword>
<proteinExistence type="inferred from homology"/>